<protein>
    <submittedName>
        <fullName evidence="2">HD domain protein</fullName>
    </submittedName>
</protein>
<comment type="caution">
    <text evidence="2">The sequence shown here is derived from an EMBL/GenBank/DDBJ whole genome shotgun (WGS) entry which is preliminary data.</text>
</comment>
<dbReference type="InterPro" id="IPR003607">
    <property type="entry name" value="HD/PDEase_dom"/>
</dbReference>
<evidence type="ECO:0000313" key="2">
    <source>
        <dbReference type="EMBL" id="ERL10612.1"/>
    </source>
</evidence>
<dbReference type="Pfam" id="PF01966">
    <property type="entry name" value="HD"/>
    <property type="match status" value="1"/>
</dbReference>
<proteinExistence type="predicted"/>
<dbReference type="EMBL" id="AWEZ01000006">
    <property type="protein sequence ID" value="ERL10612.1"/>
    <property type="molecule type" value="Genomic_DNA"/>
</dbReference>
<dbReference type="SMART" id="SM00471">
    <property type="entry name" value="HDc"/>
    <property type="match status" value="1"/>
</dbReference>
<evidence type="ECO:0000259" key="1">
    <source>
        <dbReference type="SMART" id="SM00471"/>
    </source>
</evidence>
<keyword evidence="3" id="KW-1185">Reference proteome</keyword>
<dbReference type="STRING" id="1125712.HMPREF1316_1104"/>
<dbReference type="SUPFAM" id="SSF109604">
    <property type="entry name" value="HD-domain/PDEase-like"/>
    <property type="match status" value="1"/>
</dbReference>
<accession>U2V5I5</accession>
<feature type="domain" description="HD/PDEase" evidence="1">
    <location>
        <begin position="19"/>
        <end position="138"/>
    </location>
</feature>
<gene>
    <name evidence="2" type="ORF">HMPREF1316_1104</name>
</gene>
<name>U2V5I5_9ACTN</name>
<dbReference type="AlphaFoldDB" id="U2V5I5"/>
<dbReference type="PATRIC" id="fig|1125712.3.peg.156"/>
<organism evidence="2 3">
    <name type="scientific">Olsenella profusa F0195</name>
    <dbReference type="NCBI Taxonomy" id="1125712"/>
    <lineage>
        <taxon>Bacteria</taxon>
        <taxon>Bacillati</taxon>
        <taxon>Actinomycetota</taxon>
        <taxon>Coriobacteriia</taxon>
        <taxon>Coriobacteriales</taxon>
        <taxon>Atopobiaceae</taxon>
        <taxon>Olsenella</taxon>
    </lineage>
</organism>
<dbReference type="CDD" id="cd00077">
    <property type="entry name" value="HDc"/>
    <property type="match status" value="1"/>
</dbReference>
<dbReference type="eggNOG" id="COG1418">
    <property type="taxonomic scope" value="Bacteria"/>
</dbReference>
<dbReference type="Proteomes" id="UP000016638">
    <property type="component" value="Unassembled WGS sequence"/>
</dbReference>
<dbReference type="Gene3D" id="1.10.3210.10">
    <property type="entry name" value="Hypothetical protein af1432"/>
    <property type="match status" value="1"/>
</dbReference>
<dbReference type="RefSeq" id="WP_021724936.1">
    <property type="nucleotide sequence ID" value="NZ_AWEZ01000006.1"/>
</dbReference>
<dbReference type="InterPro" id="IPR006674">
    <property type="entry name" value="HD_domain"/>
</dbReference>
<sequence length="157" mass="17938">MDILASEGIAIERRCMQHGTTSVFRHSVAVTHACVSLACRLRVPVHERDLLRGALLHDYFLYDWHESDPAHRLHGFRHPRTAYENARRDFALTAIEGNMILRHMFPLTPVPPTCREAWLLCMADKYVATRETARGLVRRLRGRGDARRAGRQPSDAA</sequence>
<evidence type="ECO:0000313" key="3">
    <source>
        <dbReference type="Proteomes" id="UP000016638"/>
    </source>
</evidence>
<reference evidence="2 3" key="1">
    <citation type="submission" date="2013-08" db="EMBL/GenBank/DDBJ databases">
        <authorList>
            <person name="Durkin A.S."/>
            <person name="Haft D.R."/>
            <person name="McCorrison J."/>
            <person name="Torralba M."/>
            <person name="Gillis M."/>
            <person name="Haft D.H."/>
            <person name="Methe B."/>
            <person name="Sutton G."/>
            <person name="Nelson K.E."/>
        </authorList>
    </citation>
    <scope>NUCLEOTIDE SEQUENCE [LARGE SCALE GENOMIC DNA]</scope>
    <source>
        <strain evidence="2 3">F0195</strain>
    </source>
</reference>